<proteinExistence type="inferred from homology"/>
<dbReference type="KEGG" id="hat:RC74_02015"/>
<keyword evidence="3" id="KW-0520">NAD</keyword>
<dbReference type="Gene3D" id="3.40.50.720">
    <property type="entry name" value="NAD(P)-binding Rossmann-like Domain"/>
    <property type="match status" value="2"/>
</dbReference>
<dbReference type="InterPro" id="IPR050223">
    <property type="entry name" value="D-isomer_2-hydroxyacid_DH"/>
</dbReference>
<dbReference type="Pfam" id="PF02826">
    <property type="entry name" value="2-Hacid_dh_C"/>
    <property type="match status" value="1"/>
</dbReference>
<dbReference type="InterPro" id="IPR006139">
    <property type="entry name" value="D-isomer_2_OHA_DH_cat_dom"/>
</dbReference>
<evidence type="ECO:0000259" key="5">
    <source>
        <dbReference type="Pfam" id="PF00389"/>
    </source>
</evidence>
<evidence type="ECO:0000313" key="8">
    <source>
        <dbReference type="Proteomes" id="UP000070371"/>
    </source>
</evidence>
<evidence type="ECO:0000259" key="6">
    <source>
        <dbReference type="Pfam" id="PF02826"/>
    </source>
</evidence>
<evidence type="ECO:0000256" key="3">
    <source>
        <dbReference type="ARBA" id="ARBA00023027"/>
    </source>
</evidence>
<dbReference type="EMBL" id="CP014327">
    <property type="protein sequence ID" value="AML53486.1"/>
    <property type="molecule type" value="Genomic_DNA"/>
</dbReference>
<keyword evidence="8" id="KW-1185">Reference proteome</keyword>
<evidence type="ECO:0000313" key="7">
    <source>
        <dbReference type="EMBL" id="AML53486.1"/>
    </source>
</evidence>
<feature type="domain" description="D-isomer specific 2-hydroxyacid dehydrogenase NAD-binding" evidence="6">
    <location>
        <begin position="101"/>
        <end position="273"/>
    </location>
</feature>
<dbReference type="PANTHER" id="PTHR10996">
    <property type="entry name" value="2-HYDROXYACID DEHYDROGENASE-RELATED"/>
    <property type="match status" value="1"/>
</dbReference>
<reference evidence="7 8" key="1">
    <citation type="submission" date="2016-02" db="EMBL/GenBank/DDBJ databases">
        <title>Complete genome sequence of Halocynthiibacter arcticus PAMC 20958t from arctic marine sediment.</title>
        <authorList>
            <person name="Lee Y.M."/>
            <person name="Baek K."/>
            <person name="Lee H.K."/>
            <person name="Shin S.C."/>
        </authorList>
    </citation>
    <scope>NUCLEOTIDE SEQUENCE [LARGE SCALE GENOMIC DNA]</scope>
    <source>
        <strain evidence="7">PAMC 20958</strain>
    </source>
</reference>
<organism evidence="7 8">
    <name type="scientific">Falsihalocynthiibacter arcticus</name>
    <dbReference type="NCBI Taxonomy" id="1579316"/>
    <lineage>
        <taxon>Bacteria</taxon>
        <taxon>Pseudomonadati</taxon>
        <taxon>Pseudomonadota</taxon>
        <taxon>Alphaproteobacteria</taxon>
        <taxon>Rhodobacterales</taxon>
        <taxon>Roseobacteraceae</taxon>
        <taxon>Falsihalocynthiibacter</taxon>
    </lineage>
</organism>
<dbReference type="InterPro" id="IPR036291">
    <property type="entry name" value="NAD(P)-bd_dom_sf"/>
</dbReference>
<dbReference type="GO" id="GO:0051287">
    <property type="term" value="F:NAD binding"/>
    <property type="evidence" value="ECO:0007669"/>
    <property type="project" value="InterPro"/>
</dbReference>
<dbReference type="AlphaFoldDB" id="A0A126V6I8"/>
<comment type="similarity">
    <text evidence="4">Belongs to the D-isomer specific 2-hydroxyacid dehydrogenase family.</text>
</comment>
<dbReference type="GO" id="GO:0030267">
    <property type="term" value="F:glyoxylate reductase (NADPH) activity"/>
    <property type="evidence" value="ECO:0007669"/>
    <property type="project" value="TreeGrafter"/>
</dbReference>
<protein>
    <submittedName>
        <fullName evidence="7">Hydroxyacid dehydrogenase</fullName>
    </submittedName>
</protein>
<sequence length="305" mass="32781">MIAPMPPKVMADLSESFTILKYWEAVDKKTFLSNCAHVKFMATNGHVGCDDAMMDALPDLKVISSFGVGYDGIDVTAARKRGISVTNTPDVLSDAVAELALGLMLSLCRRIVDADAFTRQGKWLEGGYPLTGELTGATVGILGLGRIGKEIARRAQAFKMQVVYHGRNPQAYEPFPYYASLEEMAAASDWIVAVVPDNAATRKLVDRKVLTALGPKGAIVNLGRGTLIDEPVMVEMLQSGALGGAALDVFEQEPKMSPDLWKLPNVVLSPHQGSATEKTRIAMGDLVVQNLLRAKEGRPLVSPVG</sequence>
<dbReference type="GO" id="GO:0005829">
    <property type="term" value="C:cytosol"/>
    <property type="evidence" value="ECO:0007669"/>
    <property type="project" value="TreeGrafter"/>
</dbReference>
<dbReference type="Proteomes" id="UP000070371">
    <property type="component" value="Chromosome"/>
</dbReference>
<dbReference type="OrthoDB" id="9793626at2"/>
<dbReference type="Pfam" id="PF00389">
    <property type="entry name" value="2-Hacid_dh"/>
    <property type="match status" value="1"/>
</dbReference>
<dbReference type="SUPFAM" id="SSF51735">
    <property type="entry name" value="NAD(P)-binding Rossmann-fold domains"/>
    <property type="match status" value="1"/>
</dbReference>
<evidence type="ECO:0000256" key="2">
    <source>
        <dbReference type="ARBA" id="ARBA00023002"/>
    </source>
</evidence>
<dbReference type="PANTHER" id="PTHR10996:SF178">
    <property type="entry name" value="2-HYDROXYACID DEHYDROGENASE YGL185C-RELATED"/>
    <property type="match status" value="1"/>
</dbReference>
<dbReference type="STRING" id="1579316.RC74_02015"/>
<dbReference type="CDD" id="cd12156">
    <property type="entry name" value="HPPR"/>
    <property type="match status" value="1"/>
</dbReference>
<dbReference type="GO" id="GO:0016618">
    <property type="term" value="F:hydroxypyruvate reductase [NAD(P)H] activity"/>
    <property type="evidence" value="ECO:0007669"/>
    <property type="project" value="TreeGrafter"/>
</dbReference>
<name>A0A126V6I8_9RHOB</name>
<dbReference type="SUPFAM" id="SSF52283">
    <property type="entry name" value="Formate/glycerate dehydrogenase catalytic domain-like"/>
    <property type="match status" value="1"/>
</dbReference>
<evidence type="ECO:0000256" key="1">
    <source>
        <dbReference type="ARBA" id="ARBA00022857"/>
    </source>
</evidence>
<dbReference type="FunFam" id="3.40.50.720:FF:000213">
    <property type="entry name" value="Putative 2-hydroxyacid dehydrogenase"/>
    <property type="match status" value="1"/>
</dbReference>
<evidence type="ECO:0000256" key="4">
    <source>
        <dbReference type="RuleBase" id="RU003719"/>
    </source>
</evidence>
<dbReference type="InterPro" id="IPR006140">
    <property type="entry name" value="D-isomer_DH_NAD-bd"/>
</dbReference>
<accession>A0A126V6I8</accession>
<feature type="domain" description="D-isomer specific 2-hydroxyacid dehydrogenase catalytic" evidence="5">
    <location>
        <begin position="5"/>
        <end position="304"/>
    </location>
</feature>
<keyword evidence="2 4" id="KW-0560">Oxidoreductase</keyword>
<gene>
    <name evidence="7" type="ORF">RC74_02015</name>
</gene>
<keyword evidence="1" id="KW-0521">NADP</keyword>